<feature type="transmembrane region" description="Helical" evidence="5">
    <location>
        <begin position="6"/>
        <end position="25"/>
    </location>
</feature>
<reference evidence="9 10" key="1">
    <citation type="submission" date="2020-07" db="EMBL/GenBank/DDBJ databases">
        <title>Thermoactinomyces phylogeny.</title>
        <authorList>
            <person name="Dunlap C."/>
        </authorList>
    </citation>
    <scope>NUCLEOTIDE SEQUENCE [LARGE SCALE GENOMIC DNA]</scope>
    <source>
        <strain evidence="9 10">AMNI-1</strain>
    </source>
</reference>
<evidence type="ECO:0000259" key="8">
    <source>
        <dbReference type="Pfam" id="PF25990"/>
    </source>
</evidence>
<accession>A0A7W1XV26</accession>
<dbReference type="PRINTS" id="PR01490">
    <property type="entry name" value="RTXTOXIND"/>
</dbReference>
<gene>
    <name evidence="9" type="ORF">H2C83_15045</name>
</gene>
<dbReference type="InterPro" id="IPR058639">
    <property type="entry name" value="BSH_YknX-like"/>
</dbReference>
<keyword evidence="2 3" id="KW-0175">Coiled coil</keyword>
<keyword evidence="5" id="KW-1133">Transmembrane helix</keyword>
<proteinExistence type="predicted"/>
<dbReference type="Pfam" id="PF25990">
    <property type="entry name" value="Beta-barrel_YknX"/>
    <property type="match status" value="1"/>
</dbReference>
<feature type="domain" description="YknX-like barrel-sandwich hybrid" evidence="6">
    <location>
        <begin position="60"/>
        <end position="263"/>
    </location>
</feature>
<dbReference type="Pfam" id="PF25984">
    <property type="entry name" value="BSH_YknX"/>
    <property type="match status" value="1"/>
</dbReference>
<name>A0A7W1XV26_9BACL</name>
<dbReference type="AlphaFoldDB" id="A0A7W1XV26"/>
<keyword evidence="5" id="KW-0812">Transmembrane</keyword>
<dbReference type="GO" id="GO:0030313">
    <property type="term" value="C:cell envelope"/>
    <property type="evidence" value="ECO:0007669"/>
    <property type="project" value="UniProtKB-SubCell"/>
</dbReference>
<evidence type="ECO:0000256" key="2">
    <source>
        <dbReference type="ARBA" id="ARBA00023054"/>
    </source>
</evidence>
<evidence type="ECO:0000313" key="10">
    <source>
        <dbReference type="Proteomes" id="UP000538292"/>
    </source>
</evidence>
<dbReference type="Gene3D" id="2.40.50.100">
    <property type="match status" value="1"/>
</dbReference>
<dbReference type="PANTHER" id="PTHR32347:SF14">
    <property type="entry name" value="EFFLUX SYSTEM COMPONENT YKNX-RELATED"/>
    <property type="match status" value="1"/>
</dbReference>
<dbReference type="Gene3D" id="2.40.420.20">
    <property type="match status" value="1"/>
</dbReference>
<feature type="domain" description="YknX-like C-terminal permuted SH3-like" evidence="7">
    <location>
        <begin position="354"/>
        <end position="421"/>
    </location>
</feature>
<comment type="caution">
    <text evidence="9">The sequence shown here is derived from an EMBL/GenBank/DDBJ whole genome shotgun (WGS) entry which is preliminary data.</text>
</comment>
<evidence type="ECO:0000313" key="9">
    <source>
        <dbReference type="EMBL" id="MBA4603587.1"/>
    </source>
</evidence>
<feature type="coiled-coil region" evidence="3">
    <location>
        <begin position="202"/>
        <end position="236"/>
    </location>
</feature>
<keyword evidence="5" id="KW-0472">Membrane</keyword>
<dbReference type="Pfam" id="PF25989">
    <property type="entry name" value="YknX_C"/>
    <property type="match status" value="1"/>
</dbReference>
<feature type="region of interest" description="Disordered" evidence="4">
    <location>
        <begin position="124"/>
        <end position="164"/>
    </location>
</feature>
<dbReference type="InterPro" id="IPR058636">
    <property type="entry name" value="Beta-barrel_YknX"/>
</dbReference>
<dbReference type="EMBL" id="JACEOL010000062">
    <property type="protein sequence ID" value="MBA4603587.1"/>
    <property type="molecule type" value="Genomic_DNA"/>
</dbReference>
<feature type="compositionally biased region" description="Polar residues" evidence="4">
    <location>
        <begin position="124"/>
        <end position="135"/>
    </location>
</feature>
<comment type="subcellular location">
    <subcellularLocation>
        <location evidence="1">Cell envelope</location>
    </subcellularLocation>
</comment>
<dbReference type="InterPro" id="IPR058637">
    <property type="entry name" value="YknX-like_C"/>
</dbReference>
<evidence type="ECO:0000256" key="1">
    <source>
        <dbReference type="ARBA" id="ARBA00004196"/>
    </source>
</evidence>
<evidence type="ECO:0000256" key="4">
    <source>
        <dbReference type="SAM" id="MobiDB-lite"/>
    </source>
</evidence>
<dbReference type="Proteomes" id="UP000538292">
    <property type="component" value="Unassembled WGS sequence"/>
</dbReference>
<dbReference type="RefSeq" id="WP_181742063.1">
    <property type="nucleotide sequence ID" value="NZ_JACEOL010000062.1"/>
</dbReference>
<evidence type="ECO:0000256" key="3">
    <source>
        <dbReference type="SAM" id="Coils"/>
    </source>
</evidence>
<dbReference type="Gene3D" id="2.40.30.170">
    <property type="match status" value="1"/>
</dbReference>
<sequence length="423" mass="47508">MNYKKILIIVGIGLAICSTVLIAVYRTTKVKLSVNTVTMQKTNFHESILVSGNLESSNVQNVYKPVAGNEVERIYVKPGDAVQKGEPLVKFKPSNKENFEQVKLEVERAQLNLKVLKNQLNALRYNNSKSRTQPPAKNDDGKTDTPQIPPPAENDDGKTDTPETLTPVEQEEYKQQTNINKLTSSPSSIQEISYNPAMEQSETELIGQIQMAELELKQAKEKLKQTKSLLKDLTIRSEQSGVVIFVNSLAQKEEETDPLITVADLKNLIVTAQVSEYDILKVKENQRAIVRSDALPDKKWVGKVNEIGFIPREANTIEDSQKITYPIKILLDEPPTIKLRSRLLVEIILSEKNVLSLPDEAVVKEGKKDYVFIIRGNRAFKREVIVGKRRKGRIEIISGLNIDEKVIADPPANLKDGVEVTFR</sequence>
<keyword evidence="10" id="KW-1185">Reference proteome</keyword>
<evidence type="ECO:0000259" key="6">
    <source>
        <dbReference type="Pfam" id="PF25984"/>
    </source>
</evidence>
<evidence type="ECO:0000256" key="5">
    <source>
        <dbReference type="SAM" id="Phobius"/>
    </source>
</evidence>
<dbReference type="PANTHER" id="PTHR32347">
    <property type="entry name" value="EFFLUX SYSTEM COMPONENT YKNX-RELATED"/>
    <property type="match status" value="1"/>
</dbReference>
<protein>
    <submittedName>
        <fullName evidence="9">Efflux RND transporter periplasmic adaptor subunit</fullName>
    </submittedName>
</protein>
<feature type="domain" description="YknX-like beta-barrel" evidence="8">
    <location>
        <begin position="268"/>
        <end position="347"/>
    </location>
</feature>
<dbReference type="InterPro" id="IPR050465">
    <property type="entry name" value="UPF0194_transport"/>
</dbReference>
<organism evidence="9 10">
    <name type="scientific">Thermoactinomyces mirandus</name>
    <dbReference type="NCBI Taxonomy" id="2756294"/>
    <lineage>
        <taxon>Bacteria</taxon>
        <taxon>Bacillati</taxon>
        <taxon>Bacillota</taxon>
        <taxon>Bacilli</taxon>
        <taxon>Bacillales</taxon>
        <taxon>Thermoactinomycetaceae</taxon>
        <taxon>Thermoactinomyces</taxon>
    </lineage>
</organism>
<evidence type="ECO:0000259" key="7">
    <source>
        <dbReference type="Pfam" id="PF25989"/>
    </source>
</evidence>